<feature type="active site" description="Proton acceptor" evidence="6">
    <location>
        <position position="357"/>
    </location>
</feature>
<keyword evidence="4 7" id="KW-0012">Acyltransferase</keyword>
<dbReference type="Proteomes" id="UP001238450">
    <property type="component" value="Unassembled WGS sequence"/>
</dbReference>
<dbReference type="InterPro" id="IPR020615">
    <property type="entry name" value="Thiolase_acyl_enz_int_AS"/>
</dbReference>
<dbReference type="GO" id="GO:0003988">
    <property type="term" value="F:acetyl-CoA C-acyltransferase activity"/>
    <property type="evidence" value="ECO:0007669"/>
    <property type="project" value="UniProtKB-EC"/>
</dbReference>
<accession>A0AAJ1TI98</accession>
<dbReference type="SUPFAM" id="SSF53901">
    <property type="entry name" value="Thiolase-like"/>
    <property type="match status" value="2"/>
</dbReference>
<dbReference type="Gene3D" id="3.40.47.10">
    <property type="match status" value="1"/>
</dbReference>
<proteinExistence type="inferred from homology"/>
<dbReference type="InterPro" id="IPR002155">
    <property type="entry name" value="Thiolase"/>
</dbReference>
<evidence type="ECO:0000256" key="1">
    <source>
        <dbReference type="ARBA" id="ARBA00005189"/>
    </source>
</evidence>
<name>A0AAJ1TI98_9BACL</name>
<keyword evidence="11" id="KW-1185">Reference proteome</keyword>
<evidence type="ECO:0000256" key="6">
    <source>
        <dbReference type="PIRSR" id="PIRSR000429-1"/>
    </source>
</evidence>
<dbReference type="InterPro" id="IPR020617">
    <property type="entry name" value="Thiolase_C"/>
</dbReference>
<dbReference type="PROSITE" id="PS00098">
    <property type="entry name" value="THIOLASE_1"/>
    <property type="match status" value="1"/>
</dbReference>
<protein>
    <recommendedName>
        <fullName evidence="5">acetyl-CoA C-acyltransferase</fullName>
        <ecNumber evidence="5">2.3.1.16</ecNumber>
    </recommendedName>
</protein>
<feature type="domain" description="Thiolase C-terminal" evidence="9">
    <location>
        <begin position="279"/>
        <end position="401"/>
    </location>
</feature>
<evidence type="ECO:0000313" key="10">
    <source>
        <dbReference type="EMBL" id="MDQ0416646.1"/>
    </source>
</evidence>
<sequence>MREVVIVDAVRSPIGKARGSLSTVRADDLAAYVIQALLERNPELDPLDVTDVMLGCANQAGEDNRNVARMSSLLAGLPYEVPGTTVNRLCGSGMEAIIQAAHLIQVGAGQVVIAGGVESMSRAPLVMLKPDEGMMRGNQSLVDTTLGWRFLNPKMEERFYPYSMGETAENVAKRYHVSRQEQDEFAYLSHQKATQAWKEERFASQIIPIPTKKKGEKTDKWVNLDEQMRPDTSIDRLSTLKAVFREGGTVTAGNSAGMNDGASVLLLMEKEYALRHGFRPMARFVQSAVAGVHPDVMGIGPVPATQKALQKAGLRIPDINWFEVNEAFATQAIACIRELQISFERVNPLGGSIALGHPLGASGARIVTTLIHQLVQESRSGAYGVATMCIGVGQGISMIVQSM</sequence>
<dbReference type="EC" id="2.3.1.16" evidence="5"/>
<reference evidence="10 11" key="1">
    <citation type="submission" date="2023-07" db="EMBL/GenBank/DDBJ databases">
        <title>Genomic Encyclopedia of Type Strains, Phase IV (KMG-IV): sequencing the most valuable type-strain genomes for metagenomic binning, comparative biology and taxonomic classification.</title>
        <authorList>
            <person name="Goeker M."/>
        </authorList>
    </citation>
    <scope>NUCLEOTIDE SEQUENCE [LARGE SCALE GENOMIC DNA]</scope>
    <source>
        <strain evidence="10 11">DSM 46876</strain>
    </source>
</reference>
<evidence type="ECO:0000313" key="11">
    <source>
        <dbReference type="Proteomes" id="UP001238450"/>
    </source>
</evidence>
<evidence type="ECO:0000256" key="3">
    <source>
        <dbReference type="ARBA" id="ARBA00022679"/>
    </source>
</evidence>
<comment type="pathway">
    <text evidence="1">Lipid metabolism.</text>
</comment>
<dbReference type="InterPro" id="IPR020613">
    <property type="entry name" value="Thiolase_CS"/>
</dbReference>
<gene>
    <name evidence="10" type="ORF">J2Z48_000813</name>
</gene>
<evidence type="ECO:0000256" key="4">
    <source>
        <dbReference type="ARBA" id="ARBA00023315"/>
    </source>
</evidence>
<dbReference type="RefSeq" id="WP_307251270.1">
    <property type="nucleotide sequence ID" value="NZ_JAUSUV010000003.1"/>
</dbReference>
<dbReference type="GO" id="GO:0005737">
    <property type="term" value="C:cytoplasm"/>
    <property type="evidence" value="ECO:0007669"/>
    <property type="project" value="UniProtKB-ARBA"/>
</dbReference>
<dbReference type="Pfam" id="PF00108">
    <property type="entry name" value="Thiolase_N"/>
    <property type="match status" value="1"/>
</dbReference>
<dbReference type="GO" id="GO:0006635">
    <property type="term" value="P:fatty acid beta-oxidation"/>
    <property type="evidence" value="ECO:0007669"/>
    <property type="project" value="TreeGrafter"/>
</dbReference>
<dbReference type="InterPro" id="IPR020616">
    <property type="entry name" value="Thiolase_N"/>
</dbReference>
<dbReference type="EMBL" id="JAUSUV010000003">
    <property type="protein sequence ID" value="MDQ0416646.1"/>
    <property type="molecule type" value="Genomic_DNA"/>
</dbReference>
<dbReference type="CDD" id="cd00751">
    <property type="entry name" value="thiolase"/>
    <property type="match status" value="1"/>
</dbReference>
<organism evidence="10 11">
    <name type="scientific">Croceifilum oryzae</name>
    <dbReference type="NCBI Taxonomy" id="1553429"/>
    <lineage>
        <taxon>Bacteria</taxon>
        <taxon>Bacillati</taxon>
        <taxon>Bacillota</taxon>
        <taxon>Bacilli</taxon>
        <taxon>Bacillales</taxon>
        <taxon>Thermoactinomycetaceae</taxon>
        <taxon>Croceifilum</taxon>
    </lineage>
</organism>
<dbReference type="InterPro" id="IPR016039">
    <property type="entry name" value="Thiolase-like"/>
</dbReference>
<dbReference type="PANTHER" id="PTHR43853:SF2">
    <property type="entry name" value="3-OXOADIPYL-COA_3-OXO-5,6-DEHYDROSUBERYL-COA THIOLASE"/>
    <property type="match status" value="1"/>
</dbReference>
<evidence type="ECO:0000259" key="8">
    <source>
        <dbReference type="Pfam" id="PF00108"/>
    </source>
</evidence>
<dbReference type="AlphaFoldDB" id="A0AAJ1TI98"/>
<dbReference type="NCBIfam" id="TIGR01930">
    <property type="entry name" value="AcCoA-C-Actrans"/>
    <property type="match status" value="1"/>
</dbReference>
<evidence type="ECO:0000256" key="2">
    <source>
        <dbReference type="ARBA" id="ARBA00010982"/>
    </source>
</evidence>
<evidence type="ECO:0000259" key="9">
    <source>
        <dbReference type="Pfam" id="PF02803"/>
    </source>
</evidence>
<comment type="similarity">
    <text evidence="2 7">Belongs to the thiolase-like superfamily. Thiolase family.</text>
</comment>
<dbReference type="PROSITE" id="PS00099">
    <property type="entry name" value="THIOLASE_3"/>
    <property type="match status" value="1"/>
</dbReference>
<dbReference type="Pfam" id="PF02803">
    <property type="entry name" value="Thiolase_C"/>
    <property type="match status" value="1"/>
</dbReference>
<keyword evidence="3 7" id="KW-0808">Transferase</keyword>
<evidence type="ECO:0000256" key="5">
    <source>
        <dbReference type="ARBA" id="ARBA00024073"/>
    </source>
</evidence>
<feature type="active site" description="Acyl-thioester intermediate" evidence="6">
    <location>
        <position position="90"/>
    </location>
</feature>
<dbReference type="InterPro" id="IPR020610">
    <property type="entry name" value="Thiolase_AS"/>
</dbReference>
<feature type="domain" description="Thiolase N-terminal" evidence="8">
    <location>
        <begin position="4"/>
        <end position="270"/>
    </location>
</feature>
<feature type="active site" description="Proton acceptor" evidence="6">
    <location>
        <position position="389"/>
    </location>
</feature>
<dbReference type="PROSITE" id="PS00737">
    <property type="entry name" value="THIOLASE_2"/>
    <property type="match status" value="1"/>
</dbReference>
<dbReference type="FunFam" id="3.40.47.10:FF:000010">
    <property type="entry name" value="Acetyl-CoA acetyltransferase (Thiolase)"/>
    <property type="match status" value="1"/>
</dbReference>
<evidence type="ECO:0000256" key="7">
    <source>
        <dbReference type="RuleBase" id="RU003557"/>
    </source>
</evidence>
<comment type="caution">
    <text evidence="10">The sequence shown here is derived from an EMBL/GenBank/DDBJ whole genome shotgun (WGS) entry which is preliminary data.</text>
</comment>
<dbReference type="GO" id="GO:0010124">
    <property type="term" value="P:phenylacetate catabolic process"/>
    <property type="evidence" value="ECO:0007669"/>
    <property type="project" value="TreeGrafter"/>
</dbReference>
<dbReference type="InterPro" id="IPR050215">
    <property type="entry name" value="Thiolase-like_sf_Thiolase"/>
</dbReference>
<dbReference type="PIRSF" id="PIRSF000429">
    <property type="entry name" value="Ac-CoA_Ac_transf"/>
    <property type="match status" value="1"/>
</dbReference>
<dbReference type="PANTHER" id="PTHR43853">
    <property type="entry name" value="3-KETOACYL-COA THIOLASE, PEROXISOMAL"/>
    <property type="match status" value="1"/>
</dbReference>